<name>A0A9P4J4J3_9PEZI</name>
<comment type="caution">
    <text evidence="2">The sequence shown here is derived from an EMBL/GenBank/DDBJ whole genome shotgun (WGS) entry which is preliminary data.</text>
</comment>
<gene>
    <name evidence="2" type="ORF">K461DRAFT_144354</name>
</gene>
<feature type="compositionally biased region" description="Basic and acidic residues" evidence="1">
    <location>
        <begin position="149"/>
        <end position="158"/>
    </location>
</feature>
<dbReference type="Proteomes" id="UP000799439">
    <property type="component" value="Unassembled WGS sequence"/>
</dbReference>
<feature type="region of interest" description="Disordered" evidence="1">
    <location>
        <begin position="1"/>
        <end position="56"/>
    </location>
</feature>
<organism evidence="2 3">
    <name type="scientific">Myriangium duriaei CBS 260.36</name>
    <dbReference type="NCBI Taxonomy" id="1168546"/>
    <lineage>
        <taxon>Eukaryota</taxon>
        <taxon>Fungi</taxon>
        <taxon>Dikarya</taxon>
        <taxon>Ascomycota</taxon>
        <taxon>Pezizomycotina</taxon>
        <taxon>Dothideomycetes</taxon>
        <taxon>Dothideomycetidae</taxon>
        <taxon>Myriangiales</taxon>
        <taxon>Myriangiaceae</taxon>
        <taxon>Myriangium</taxon>
    </lineage>
</organism>
<feature type="compositionally biased region" description="Basic residues" evidence="1">
    <location>
        <begin position="13"/>
        <end position="26"/>
    </location>
</feature>
<keyword evidence="3" id="KW-1185">Reference proteome</keyword>
<protein>
    <submittedName>
        <fullName evidence="2">Uncharacterized protein</fullName>
    </submittedName>
</protein>
<feature type="region of interest" description="Disordered" evidence="1">
    <location>
        <begin position="127"/>
        <end position="162"/>
    </location>
</feature>
<evidence type="ECO:0000256" key="1">
    <source>
        <dbReference type="SAM" id="MobiDB-lite"/>
    </source>
</evidence>
<evidence type="ECO:0000313" key="3">
    <source>
        <dbReference type="Proteomes" id="UP000799439"/>
    </source>
</evidence>
<dbReference type="EMBL" id="ML996086">
    <property type="protein sequence ID" value="KAF2152283.1"/>
    <property type="molecule type" value="Genomic_DNA"/>
</dbReference>
<reference evidence="2" key="1">
    <citation type="journal article" date="2020" name="Stud. Mycol.">
        <title>101 Dothideomycetes genomes: a test case for predicting lifestyles and emergence of pathogens.</title>
        <authorList>
            <person name="Haridas S."/>
            <person name="Albert R."/>
            <person name="Binder M."/>
            <person name="Bloem J."/>
            <person name="Labutti K."/>
            <person name="Salamov A."/>
            <person name="Andreopoulos B."/>
            <person name="Baker S."/>
            <person name="Barry K."/>
            <person name="Bills G."/>
            <person name="Bluhm B."/>
            <person name="Cannon C."/>
            <person name="Castanera R."/>
            <person name="Culley D."/>
            <person name="Daum C."/>
            <person name="Ezra D."/>
            <person name="Gonzalez J."/>
            <person name="Henrissat B."/>
            <person name="Kuo A."/>
            <person name="Liang C."/>
            <person name="Lipzen A."/>
            <person name="Lutzoni F."/>
            <person name="Magnuson J."/>
            <person name="Mondo S."/>
            <person name="Nolan M."/>
            <person name="Ohm R."/>
            <person name="Pangilinan J."/>
            <person name="Park H.-J."/>
            <person name="Ramirez L."/>
            <person name="Alfaro M."/>
            <person name="Sun H."/>
            <person name="Tritt A."/>
            <person name="Yoshinaga Y."/>
            <person name="Zwiers L.-H."/>
            <person name="Turgeon B."/>
            <person name="Goodwin S."/>
            <person name="Spatafora J."/>
            <person name="Crous P."/>
            <person name="Grigoriev I."/>
        </authorList>
    </citation>
    <scope>NUCLEOTIDE SEQUENCE</scope>
    <source>
        <strain evidence="2">CBS 260.36</strain>
    </source>
</reference>
<feature type="compositionally biased region" description="Basic and acidic residues" evidence="1">
    <location>
        <begin position="127"/>
        <end position="142"/>
    </location>
</feature>
<accession>A0A9P4J4J3</accession>
<dbReference type="AlphaFoldDB" id="A0A9P4J4J3"/>
<sequence>MADRNNSGDGGRGGHRRRRRRGHRGGRGGQRGGHGEHEGGQQGFQQDVHHDGLNDLSSFNAPGYGAAAAYQVIPTEAYLLQSRQMVQDSLNMQSQQVQRWMESMNAERRDMQERRWRHEERLQELRYGYDRERSPDRHDRGSRYRQRSPQREPRRPPTDARTFSAAQTAQGMVDLSAMARDITDFCAGLRPGEEMSALVERLIDGLTRLRDME</sequence>
<proteinExistence type="predicted"/>
<evidence type="ECO:0000313" key="2">
    <source>
        <dbReference type="EMBL" id="KAF2152283.1"/>
    </source>
</evidence>